<dbReference type="Pfam" id="PF00169">
    <property type="entry name" value="PH"/>
    <property type="match status" value="1"/>
</dbReference>
<dbReference type="SMART" id="SM00233">
    <property type="entry name" value="PH"/>
    <property type="match status" value="2"/>
</dbReference>
<dbReference type="SUPFAM" id="SSF50729">
    <property type="entry name" value="PH domain-like"/>
    <property type="match status" value="2"/>
</dbReference>
<evidence type="ECO:0000313" key="10">
    <source>
        <dbReference type="EMBL" id="GLB36816.1"/>
    </source>
</evidence>
<proteinExistence type="predicted"/>
<evidence type="ECO:0000256" key="4">
    <source>
        <dbReference type="ARBA" id="ARBA00022741"/>
    </source>
</evidence>
<evidence type="ECO:0000256" key="2">
    <source>
        <dbReference type="ARBA" id="ARBA00022527"/>
    </source>
</evidence>
<dbReference type="OrthoDB" id="248923at2759"/>
<evidence type="ECO:0000256" key="1">
    <source>
        <dbReference type="ARBA" id="ARBA00012513"/>
    </source>
</evidence>
<keyword evidence="2" id="KW-0723">Serine/threonine-protein kinase</keyword>
<feature type="domain" description="PH" evidence="8">
    <location>
        <begin position="196"/>
        <end position="283"/>
    </location>
</feature>
<evidence type="ECO:0000256" key="3">
    <source>
        <dbReference type="ARBA" id="ARBA00022679"/>
    </source>
</evidence>
<organism evidence="10 11">
    <name type="scientific">Lyophyllum shimeji</name>
    <name type="common">Hon-shimeji</name>
    <name type="synonym">Tricholoma shimeji</name>
    <dbReference type="NCBI Taxonomy" id="47721"/>
    <lineage>
        <taxon>Eukaryota</taxon>
        <taxon>Fungi</taxon>
        <taxon>Dikarya</taxon>
        <taxon>Basidiomycota</taxon>
        <taxon>Agaricomycotina</taxon>
        <taxon>Agaricomycetes</taxon>
        <taxon>Agaricomycetidae</taxon>
        <taxon>Agaricales</taxon>
        <taxon>Tricholomatineae</taxon>
        <taxon>Lyophyllaceae</taxon>
        <taxon>Lyophyllum</taxon>
    </lineage>
</organism>
<evidence type="ECO:0000256" key="6">
    <source>
        <dbReference type="ARBA" id="ARBA00022840"/>
    </source>
</evidence>
<dbReference type="Pfam" id="PF00786">
    <property type="entry name" value="PBD"/>
    <property type="match status" value="2"/>
</dbReference>
<dbReference type="InterPro" id="IPR001849">
    <property type="entry name" value="PH_domain"/>
</dbReference>
<comment type="caution">
    <text evidence="10">The sequence shown here is derived from an EMBL/GenBank/DDBJ whole genome shotgun (WGS) entry which is preliminary data.</text>
</comment>
<evidence type="ECO:0000259" key="8">
    <source>
        <dbReference type="PROSITE" id="PS50003"/>
    </source>
</evidence>
<evidence type="ECO:0000259" key="9">
    <source>
        <dbReference type="PROSITE" id="PS50108"/>
    </source>
</evidence>
<sequence>MGASSAAKQDSTVVRSGRVRIKGQGSLAGWAWRAKPLVLTDEALVIPGNKIPLNRITKVERVDLKPYCLLLEVKNRTYLLSFENDGELYDWQDDVYSRCPLIAVGNPQDFVHNVHVGFDHISNSFSGLPSQWNALVNPASAAGATGDSEKDELDGKRSSATMNNPLHDAPSLAYKSPATPKGPRPVSPTILDGKHSIKVDGLFTGWLWKDRWLVLRSKTLTIYRSARSSAPGIVIKLDDIAKVEVVKPLHLRIDTKSGKRYFVSFRFSDQVYKWCDALTSRTTVTFKGTEISQPWNFAHNMHVGFDPATGEFTGLPKEWKHLLQHPSVEQQPGSAAS</sequence>
<name>A0A9P3PJB9_LYOSH</name>
<dbReference type="AlphaFoldDB" id="A0A9P3PJB9"/>
<keyword evidence="5" id="KW-0418">Kinase</keyword>
<dbReference type="PROSITE" id="PS50108">
    <property type="entry name" value="CRIB"/>
    <property type="match status" value="2"/>
</dbReference>
<dbReference type="InterPro" id="IPR033923">
    <property type="entry name" value="PAK_BD"/>
</dbReference>
<dbReference type="Gene3D" id="3.90.810.10">
    <property type="entry name" value="CRIB domain"/>
    <property type="match status" value="2"/>
</dbReference>
<evidence type="ECO:0000256" key="5">
    <source>
        <dbReference type="ARBA" id="ARBA00022777"/>
    </source>
</evidence>
<keyword evidence="3" id="KW-0808">Transferase</keyword>
<keyword evidence="6" id="KW-0067">ATP-binding</keyword>
<dbReference type="EMBL" id="BRPK01000003">
    <property type="protein sequence ID" value="GLB36816.1"/>
    <property type="molecule type" value="Genomic_DNA"/>
</dbReference>
<dbReference type="EC" id="2.7.11.1" evidence="1"/>
<dbReference type="InterPro" id="IPR036936">
    <property type="entry name" value="CRIB_dom_sf"/>
</dbReference>
<dbReference type="GO" id="GO:0005524">
    <property type="term" value="F:ATP binding"/>
    <property type="evidence" value="ECO:0007669"/>
    <property type="project" value="UniProtKB-KW"/>
</dbReference>
<gene>
    <name evidence="10" type="ORF">LshimejAT787_0311030</name>
</gene>
<evidence type="ECO:0000256" key="7">
    <source>
        <dbReference type="SAM" id="MobiDB-lite"/>
    </source>
</evidence>
<dbReference type="PROSITE" id="PS50003">
    <property type="entry name" value="PH_DOMAIN"/>
    <property type="match status" value="1"/>
</dbReference>
<dbReference type="Proteomes" id="UP001063166">
    <property type="component" value="Unassembled WGS sequence"/>
</dbReference>
<keyword evidence="11" id="KW-1185">Reference proteome</keyword>
<reference evidence="10" key="1">
    <citation type="submission" date="2022-07" db="EMBL/GenBank/DDBJ databases">
        <title>The genome of Lyophyllum shimeji provides insight into the initial evolution of ectomycorrhizal fungal genome.</title>
        <authorList>
            <person name="Kobayashi Y."/>
            <person name="Shibata T."/>
            <person name="Hirakawa H."/>
            <person name="Shigenobu S."/>
            <person name="Nishiyama T."/>
            <person name="Yamada A."/>
            <person name="Hasebe M."/>
            <person name="Kawaguchi M."/>
        </authorList>
    </citation>
    <scope>NUCLEOTIDE SEQUENCE</scope>
    <source>
        <strain evidence="10">AT787</strain>
    </source>
</reference>
<dbReference type="InterPro" id="IPR011993">
    <property type="entry name" value="PH-like_dom_sf"/>
</dbReference>
<dbReference type="GO" id="GO:0004674">
    <property type="term" value="F:protein serine/threonine kinase activity"/>
    <property type="evidence" value="ECO:0007669"/>
    <property type="project" value="UniProtKB-KW"/>
</dbReference>
<dbReference type="CDD" id="cd01093">
    <property type="entry name" value="CRIB_PAK_like"/>
    <property type="match status" value="1"/>
</dbReference>
<keyword evidence="4" id="KW-0547">Nucleotide-binding</keyword>
<accession>A0A9P3PJB9</accession>
<feature type="region of interest" description="Disordered" evidence="7">
    <location>
        <begin position="140"/>
        <end position="189"/>
    </location>
</feature>
<feature type="domain" description="CRIB" evidence="9">
    <location>
        <begin position="104"/>
        <end position="117"/>
    </location>
</feature>
<evidence type="ECO:0000313" key="11">
    <source>
        <dbReference type="Proteomes" id="UP001063166"/>
    </source>
</evidence>
<protein>
    <recommendedName>
        <fullName evidence="1">non-specific serine/threonine protein kinase</fullName>
        <ecNumber evidence="1">2.7.11.1</ecNumber>
    </recommendedName>
</protein>
<feature type="domain" description="CRIB" evidence="9">
    <location>
        <begin position="291"/>
        <end position="304"/>
    </location>
</feature>
<dbReference type="Gene3D" id="2.30.29.30">
    <property type="entry name" value="Pleckstrin-homology domain (PH domain)/Phosphotyrosine-binding domain (PTB)"/>
    <property type="match status" value="1"/>
</dbReference>
<dbReference type="SMART" id="SM00285">
    <property type="entry name" value="PBD"/>
    <property type="match status" value="2"/>
</dbReference>
<dbReference type="InterPro" id="IPR000095">
    <property type="entry name" value="CRIB_dom"/>
</dbReference>